<name>A0ACC2D8I3_DIPCM</name>
<protein>
    <submittedName>
        <fullName evidence="1">Uncharacterized protein</fullName>
    </submittedName>
</protein>
<keyword evidence="2" id="KW-1185">Reference proteome</keyword>
<dbReference type="Proteomes" id="UP001162992">
    <property type="component" value="Chromosome 7"/>
</dbReference>
<evidence type="ECO:0000313" key="2">
    <source>
        <dbReference type="Proteomes" id="UP001162992"/>
    </source>
</evidence>
<comment type="caution">
    <text evidence="1">The sequence shown here is derived from an EMBL/GenBank/DDBJ whole genome shotgun (WGS) entry which is preliminary data.</text>
</comment>
<sequence>MSWHAVSELFQHFAYQGFLASHPDNALQFLASKQLCYFYRNFEISVRAIDCLKRVLFSKPVTSSDRIKFTQPPQLANQRFFMETKGCPTDTVPVRYSGNHAATHTSPVNSTIHPSDSFEVHIFFLCPSRLNLCVATFEKY</sequence>
<proteinExistence type="predicted"/>
<dbReference type="EMBL" id="CM055098">
    <property type="protein sequence ID" value="KAJ7550495.1"/>
    <property type="molecule type" value="Genomic_DNA"/>
</dbReference>
<reference evidence="2" key="1">
    <citation type="journal article" date="2024" name="Proc. Natl. Acad. Sci. U.S.A.">
        <title>Extraordinary preservation of gene collinearity over three hundred million years revealed in homosporous lycophytes.</title>
        <authorList>
            <person name="Li C."/>
            <person name="Wickell D."/>
            <person name="Kuo L.Y."/>
            <person name="Chen X."/>
            <person name="Nie B."/>
            <person name="Liao X."/>
            <person name="Peng D."/>
            <person name="Ji J."/>
            <person name="Jenkins J."/>
            <person name="Williams M."/>
            <person name="Shu S."/>
            <person name="Plott C."/>
            <person name="Barry K."/>
            <person name="Rajasekar S."/>
            <person name="Grimwood J."/>
            <person name="Han X."/>
            <person name="Sun S."/>
            <person name="Hou Z."/>
            <person name="He W."/>
            <person name="Dai G."/>
            <person name="Sun C."/>
            <person name="Schmutz J."/>
            <person name="Leebens-Mack J.H."/>
            <person name="Li F.W."/>
            <person name="Wang L."/>
        </authorList>
    </citation>
    <scope>NUCLEOTIDE SEQUENCE [LARGE SCALE GENOMIC DNA]</scope>
    <source>
        <strain evidence="2">cv. PW_Plant_1</strain>
    </source>
</reference>
<organism evidence="1 2">
    <name type="scientific">Diphasiastrum complanatum</name>
    <name type="common">Issler's clubmoss</name>
    <name type="synonym">Lycopodium complanatum</name>
    <dbReference type="NCBI Taxonomy" id="34168"/>
    <lineage>
        <taxon>Eukaryota</taxon>
        <taxon>Viridiplantae</taxon>
        <taxon>Streptophyta</taxon>
        <taxon>Embryophyta</taxon>
        <taxon>Tracheophyta</taxon>
        <taxon>Lycopodiopsida</taxon>
        <taxon>Lycopodiales</taxon>
        <taxon>Lycopodiaceae</taxon>
        <taxon>Lycopodioideae</taxon>
        <taxon>Diphasiastrum</taxon>
    </lineage>
</organism>
<accession>A0ACC2D8I3</accession>
<evidence type="ECO:0000313" key="1">
    <source>
        <dbReference type="EMBL" id="KAJ7550495.1"/>
    </source>
</evidence>
<gene>
    <name evidence="1" type="ORF">O6H91_07G103600</name>
</gene>